<dbReference type="PANTHER" id="PTHR37610:SF6">
    <property type="entry name" value="GAG-POLYPEPTIDE OF LTR COPIA-TYPE-RELATED"/>
    <property type="match status" value="1"/>
</dbReference>
<organism evidence="5 6">
    <name type="scientific">Saponaria officinalis</name>
    <name type="common">Common soapwort</name>
    <name type="synonym">Lychnis saponaria</name>
    <dbReference type="NCBI Taxonomy" id="3572"/>
    <lineage>
        <taxon>Eukaryota</taxon>
        <taxon>Viridiplantae</taxon>
        <taxon>Streptophyta</taxon>
        <taxon>Embryophyta</taxon>
        <taxon>Tracheophyta</taxon>
        <taxon>Spermatophyta</taxon>
        <taxon>Magnoliopsida</taxon>
        <taxon>eudicotyledons</taxon>
        <taxon>Gunneridae</taxon>
        <taxon>Pentapetalae</taxon>
        <taxon>Caryophyllales</taxon>
        <taxon>Caryophyllaceae</taxon>
        <taxon>Caryophylleae</taxon>
        <taxon>Saponaria</taxon>
    </lineage>
</organism>
<accession>A0AAW1GL94</accession>
<dbReference type="Pfam" id="PF14244">
    <property type="entry name" value="Retrotran_gag_3"/>
    <property type="match status" value="1"/>
</dbReference>
<protein>
    <recommendedName>
        <fullName evidence="7">Retrotransposon Copia-like N-terminal domain-containing protein</fullName>
    </recommendedName>
</protein>
<feature type="region of interest" description="Disordered" evidence="1">
    <location>
        <begin position="250"/>
        <end position="277"/>
    </location>
</feature>
<dbReference type="InterPro" id="IPR054722">
    <property type="entry name" value="PolX-like_BBD"/>
</dbReference>
<comment type="caution">
    <text evidence="5">The sequence shown here is derived from an EMBL/GenBank/DDBJ whole genome shotgun (WGS) entry which is preliminary data.</text>
</comment>
<dbReference type="AlphaFoldDB" id="A0AAW1GL94"/>
<reference evidence="5" key="1">
    <citation type="submission" date="2024-03" db="EMBL/GenBank/DDBJ databases">
        <title>WGS assembly of Saponaria officinalis var. Norfolk2.</title>
        <authorList>
            <person name="Jenkins J."/>
            <person name="Shu S."/>
            <person name="Grimwood J."/>
            <person name="Barry K."/>
            <person name="Goodstein D."/>
            <person name="Schmutz J."/>
            <person name="Leebens-Mack J."/>
            <person name="Osbourn A."/>
        </authorList>
    </citation>
    <scope>NUCLEOTIDE SEQUENCE [LARGE SCALE GENOMIC DNA]</scope>
    <source>
        <strain evidence="5">JIC</strain>
    </source>
</reference>
<feature type="compositionally biased region" description="Low complexity" evidence="1">
    <location>
        <begin position="262"/>
        <end position="274"/>
    </location>
</feature>
<evidence type="ECO:0000259" key="3">
    <source>
        <dbReference type="Pfam" id="PF14244"/>
    </source>
</evidence>
<dbReference type="InterPro" id="IPR029472">
    <property type="entry name" value="Copia-like_N"/>
</dbReference>
<dbReference type="EMBL" id="JBDFQZ010000014">
    <property type="protein sequence ID" value="KAK9664574.1"/>
    <property type="molecule type" value="Genomic_DNA"/>
</dbReference>
<evidence type="ECO:0000259" key="4">
    <source>
        <dbReference type="Pfam" id="PF22936"/>
    </source>
</evidence>
<evidence type="ECO:0000313" key="5">
    <source>
        <dbReference type="EMBL" id="KAK9664574.1"/>
    </source>
</evidence>
<dbReference type="Proteomes" id="UP001443914">
    <property type="component" value="Unassembled WGS sequence"/>
</dbReference>
<evidence type="ECO:0000256" key="1">
    <source>
        <dbReference type="SAM" id="MobiDB-lite"/>
    </source>
</evidence>
<sequence>MVIPEVESATSNNTGSNHDDPLSIQSSDHPGMKLVSHIFEGTGFGNWKRSMLIALSAKNKIGFIDGTQPKPSSSSITVNAWQRCNDMVFSWILNALSSEIADSVLYCESAKDVWSELEDRYGQSNGAQLYAVQKKLSDFSQGNDSITSYFTKIKSVWDEIEAMGMNPVCSCTCTCGSKKKQIKYTEDQKIVQFLMGLNDSYTVIRGTILMQNPLPKLATVYNNLIQEERQRDIHNSAQFRMDSASFYARNDSRGRSGYNGIPSSPSFSQRQQSFGTKKPTANTVLECRYCKKPGHTIDKCYRLQNRGRKFAGSAHFDNFGNTGCFPDDGIASTAPNSNNAEGFSAAPPSTLDSSSMSANFAGNTFSSVFSTKMRDTWILDSGATDHMCSNKSLFSVLTPLPKPFTISLPNGQFVTIDSVGEVPISPNITLANVLFVPCFHFNLLSVAKLTKQCNSTIVFTPDACLLQDSSLKRPLTLGRNYKDLYTL</sequence>
<dbReference type="GO" id="GO:0003676">
    <property type="term" value="F:nucleic acid binding"/>
    <property type="evidence" value="ECO:0007669"/>
    <property type="project" value="InterPro"/>
</dbReference>
<dbReference type="InterPro" id="IPR005162">
    <property type="entry name" value="Retrotrans_gag_dom"/>
</dbReference>
<evidence type="ECO:0008006" key="7">
    <source>
        <dbReference type="Google" id="ProtNLM"/>
    </source>
</evidence>
<evidence type="ECO:0000313" key="6">
    <source>
        <dbReference type="Proteomes" id="UP001443914"/>
    </source>
</evidence>
<feature type="domain" description="Retrotransposon gag" evidence="2">
    <location>
        <begin position="102"/>
        <end position="199"/>
    </location>
</feature>
<dbReference type="GO" id="GO:0008270">
    <property type="term" value="F:zinc ion binding"/>
    <property type="evidence" value="ECO:0007669"/>
    <property type="project" value="InterPro"/>
</dbReference>
<evidence type="ECO:0000259" key="2">
    <source>
        <dbReference type="Pfam" id="PF03732"/>
    </source>
</evidence>
<name>A0AAW1GL94_SAPOF</name>
<gene>
    <name evidence="5" type="ORF">RND81_14G052800</name>
</gene>
<feature type="domain" description="Retrotransposon Copia-like N-terminal" evidence="3">
    <location>
        <begin position="26"/>
        <end position="72"/>
    </location>
</feature>
<dbReference type="InterPro" id="IPR036875">
    <property type="entry name" value="Znf_CCHC_sf"/>
</dbReference>
<feature type="domain" description="Retrovirus-related Pol polyprotein from transposon TNT 1-94-like beta-barrel" evidence="4">
    <location>
        <begin position="377"/>
        <end position="451"/>
    </location>
</feature>
<feature type="region of interest" description="Disordered" evidence="1">
    <location>
        <begin position="1"/>
        <end position="26"/>
    </location>
</feature>
<proteinExistence type="predicted"/>
<keyword evidence="6" id="KW-1185">Reference proteome</keyword>
<dbReference type="PANTHER" id="PTHR37610">
    <property type="entry name" value="CCHC-TYPE DOMAIN-CONTAINING PROTEIN"/>
    <property type="match status" value="1"/>
</dbReference>
<dbReference type="Pfam" id="PF22936">
    <property type="entry name" value="Pol_BBD"/>
    <property type="match status" value="1"/>
</dbReference>
<dbReference type="Pfam" id="PF03732">
    <property type="entry name" value="Retrotrans_gag"/>
    <property type="match status" value="1"/>
</dbReference>
<dbReference type="SUPFAM" id="SSF57756">
    <property type="entry name" value="Retrovirus zinc finger-like domains"/>
    <property type="match status" value="1"/>
</dbReference>